<organism evidence="3 4">
    <name type="scientific">Dimargaris cristalligena</name>
    <dbReference type="NCBI Taxonomy" id="215637"/>
    <lineage>
        <taxon>Eukaryota</taxon>
        <taxon>Fungi</taxon>
        <taxon>Fungi incertae sedis</taxon>
        <taxon>Zoopagomycota</taxon>
        <taxon>Kickxellomycotina</taxon>
        <taxon>Dimargaritomycetes</taxon>
        <taxon>Dimargaritales</taxon>
        <taxon>Dimargaritaceae</taxon>
        <taxon>Dimargaris</taxon>
    </lineage>
</organism>
<dbReference type="AlphaFoldDB" id="A0A4P9ZQY0"/>
<dbReference type="Proteomes" id="UP000268162">
    <property type="component" value="Unassembled WGS sequence"/>
</dbReference>
<name>A0A4P9ZQY0_9FUNG</name>
<evidence type="ECO:0000313" key="3">
    <source>
        <dbReference type="EMBL" id="RKP35735.1"/>
    </source>
</evidence>
<sequence length="97" mass="9672">MTTIVAVIAAAAFITLVASLPANQGSLLPILNGNGNDNGNGSPNLINPESLSLNQGAAPEGGQLLALPGGDNGQDESSDGPPPTAQEAMMEDDSNLF</sequence>
<gene>
    <name evidence="3" type="ORF">BJ085DRAFT_35407</name>
</gene>
<keyword evidence="4" id="KW-1185">Reference proteome</keyword>
<feature type="signal peptide" evidence="2">
    <location>
        <begin position="1"/>
        <end position="19"/>
    </location>
</feature>
<evidence type="ECO:0008006" key="5">
    <source>
        <dbReference type="Google" id="ProtNLM"/>
    </source>
</evidence>
<evidence type="ECO:0000256" key="1">
    <source>
        <dbReference type="SAM" id="MobiDB-lite"/>
    </source>
</evidence>
<proteinExistence type="predicted"/>
<feature type="compositionally biased region" description="Low complexity" evidence="1">
    <location>
        <begin position="32"/>
        <end position="41"/>
    </location>
</feature>
<evidence type="ECO:0000256" key="2">
    <source>
        <dbReference type="SAM" id="SignalP"/>
    </source>
</evidence>
<keyword evidence="2" id="KW-0732">Signal</keyword>
<accession>A0A4P9ZQY0</accession>
<reference evidence="4" key="1">
    <citation type="journal article" date="2018" name="Nat. Microbiol.">
        <title>Leveraging single-cell genomics to expand the fungal tree of life.</title>
        <authorList>
            <person name="Ahrendt S.R."/>
            <person name="Quandt C.A."/>
            <person name="Ciobanu D."/>
            <person name="Clum A."/>
            <person name="Salamov A."/>
            <person name="Andreopoulos B."/>
            <person name="Cheng J.F."/>
            <person name="Woyke T."/>
            <person name="Pelin A."/>
            <person name="Henrissat B."/>
            <person name="Reynolds N.K."/>
            <person name="Benny G.L."/>
            <person name="Smith M.E."/>
            <person name="James T.Y."/>
            <person name="Grigoriev I.V."/>
        </authorList>
    </citation>
    <scope>NUCLEOTIDE SEQUENCE [LARGE SCALE GENOMIC DNA]</scope>
    <source>
        <strain evidence="4">RSA 468</strain>
    </source>
</reference>
<feature type="compositionally biased region" description="Polar residues" evidence="1">
    <location>
        <begin position="42"/>
        <end position="55"/>
    </location>
</feature>
<protein>
    <recommendedName>
        <fullName evidence="5">Secreted protein</fullName>
    </recommendedName>
</protein>
<dbReference type="EMBL" id="ML002801">
    <property type="protein sequence ID" value="RKP35735.1"/>
    <property type="molecule type" value="Genomic_DNA"/>
</dbReference>
<feature type="region of interest" description="Disordered" evidence="1">
    <location>
        <begin position="27"/>
        <end position="97"/>
    </location>
</feature>
<evidence type="ECO:0000313" key="4">
    <source>
        <dbReference type="Proteomes" id="UP000268162"/>
    </source>
</evidence>
<feature type="chain" id="PRO_5020370414" description="Secreted protein" evidence="2">
    <location>
        <begin position="20"/>
        <end position="97"/>
    </location>
</feature>